<reference evidence="1" key="1">
    <citation type="submission" date="2021-02" db="EMBL/GenBank/DDBJ databases">
        <authorList>
            <person name="Nowell W R."/>
        </authorList>
    </citation>
    <scope>NUCLEOTIDE SEQUENCE</scope>
</reference>
<proteinExistence type="predicted"/>
<evidence type="ECO:0000313" key="2">
    <source>
        <dbReference type="EMBL" id="CAF4076523.1"/>
    </source>
</evidence>
<evidence type="ECO:0000313" key="1">
    <source>
        <dbReference type="EMBL" id="CAF1270992.1"/>
    </source>
</evidence>
<dbReference type="EMBL" id="CAJNOK010017814">
    <property type="protein sequence ID" value="CAF1270992.1"/>
    <property type="molecule type" value="Genomic_DNA"/>
</dbReference>
<gene>
    <name evidence="1" type="ORF">OVA965_LOCUS27185</name>
    <name evidence="2" type="ORF">TMI583_LOCUS27929</name>
</gene>
<accession>A0A8S2EPB8</accession>
<evidence type="ECO:0000313" key="3">
    <source>
        <dbReference type="Proteomes" id="UP000677228"/>
    </source>
</evidence>
<dbReference type="Proteomes" id="UP000677228">
    <property type="component" value="Unassembled WGS sequence"/>
</dbReference>
<sequence length="120" mass="14205">MSMVSCLALIAKGQRMLHKVHIDDEICASLQPIASKTVKNRSLNHSQYLQHRDRSHFFYYLRQKRKQRHFQHGRIPTHRQQEHVKEIKRSNQEQKREIFFPYINGSLKNGNKLISAIIGS</sequence>
<protein>
    <submittedName>
        <fullName evidence="1">Uncharacterized protein</fullName>
    </submittedName>
</protein>
<dbReference type="Proteomes" id="UP000682733">
    <property type="component" value="Unassembled WGS sequence"/>
</dbReference>
<comment type="caution">
    <text evidence="1">The sequence shown here is derived from an EMBL/GenBank/DDBJ whole genome shotgun (WGS) entry which is preliminary data.</text>
</comment>
<name>A0A8S2EPB8_9BILA</name>
<dbReference type="AlphaFoldDB" id="A0A8S2EPB8"/>
<dbReference type="EMBL" id="CAJOBA010039374">
    <property type="protein sequence ID" value="CAF4076523.1"/>
    <property type="molecule type" value="Genomic_DNA"/>
</dbReference>
<organism evidence="1 3">
    <name type="scientific">Didymodactylos carnosus</name>
    <dbReference type="NCBI Taxonomy" id="1234261"/>
    <lineage>
        <taxon>Eukaryota</taxon>
        <taxon>Metazoa</taxon>
        <taxon>Spiralia</taxon>
        <taxon>Gnathifera</taxon>
        <taxon>Rotifera</taxon>
        <taxon>Eurotatoria</taxon>
        <taxon>Bdelloidea</taxon>
        <taxon>Philodinida</taxon>
        <taxon>Philodinidae</taxon>
        <taxon>Didymodactylos</taxon>
    </lineage>
</organism>